<dbReference type="Pfam" id="PF00202">
    <property type="entry name" value="Aminotran_3"/>
    <property type="match status" value="1"/>
</dbReference>
<proteinExistence type="inferred from homology"/>
<name>A0A2Z4JD37_9ACTN</name>
<keyword evidence="7" id="KW-1185">Reference proteome</keyword>
<comment type="similarity">
    <text evidence="1 5">Belongs to the class-III pyridoxal-phosphate-dependent aminotransferase family.</text>
</comment>
<dbReference type="InterPro" id="IPR015424">
    <property type="entry name" value="PyrdxlP-dep_Trfase"/>
</dbReference>
<dbReference type="GO" id="GO:0009448">
    <property type="term" value="P:gamma-aminobutyric acid metabolic process"/>
    <property type="evidence" value="ECO:0007669"/>
    <property type="project" value="TreeGrafter"/>
</dbReference>
<evidence type="ECO:0000313" key="6">
    <source>
        <dbReference type="EMBL" id="AWW42870.1"/>
    </source>
</evidence>
<keyword evidence="4 5" id="KW-0663">Pyridoxal phosphate</keyword>
<keyword evidence="2 6" id="KW-0032">Aminotransferase</keyword>
<dbReference type="GO" id="GO:0009102">
    <property type="term" value="P:biotin biosynthetic process"/>
    <property type="evidence" value="ECO:0007669"/>
    <property type="project" value="TreeGrafter"/>
</dbReference>
<dbReference type="GO" id="GO:0030170">
    <property type="term" value="F:pyridoxal phosphate binding"/>
    <property type="evidence" value="ECO:0007669"/>
    <property type="project" value="InterPro"/>
</dbReference>
<organism evidence="6 7">
    <name type="scientific">Streptomyces cadmiisoli</name>
    <dbReference type="NCBI Taxonomy" id="2184053"/>
    <lineage>
        <taxon>Bacteria</taxon>
        <taxon>Bacillati</taxon>
        <taxon>Actinomycetota</taxon>
        <taxon>Actinomycetes</taxon>
        <taxon>Kitasatosporales</taxon>
        <taxon>Streptomycetaceae</taxon>
        <taxon>Streptomyces</taxon>
        <taxon>Streptomyces aurantiacus group</taxon>
    </lineage>
</organism>
<dbReference type="CDD" id="cd00610">
    <property type="entry name" value="OAT_like"/>
    <property type="match status" value="1"/>
</dbReference>
<dbReference type="InterPro" id="IPR015422">
    <property type="entry name" value="PyrdxlP-dep_Trfase_small"/>
</dbReference>
<evidence type="ECO:0000256" key="3">
    <source>
        <dbReference type="ARBA" id="ARBA00022679"/>
    </source>
</evidence>
<dbReference type="PANTHER" id="PTHR42684">
    <property type="entry name" value="ADENOSYLMETHIONINE-8-AMINO-7-OXONONANOATE AMINOTRANSFERASE"/>
    <property type="match status" value="1"/>
</dbReference>
<accession>A0A2Z4JD37</accession>
<dbReference type="KEGG" id="scad:DN051_36185"/>
<dbReference type="PANTHER" id="PTHR42684:SF3">
    <property type="entry name" value="ADENOSYLMETHIONINE-8-AMINO-7-OXONONANOATE AMINOTRANSFERASE"/>
    <property type="match status" value="1"/>
</dbReference>
<dbReference type="GO" id="GO:0004015">
    <property type="term" value="F:adenosylmethionine-8-amino-7-oxononanoate transaminase activity"/>
    <property type="evidence" value="ECO:0007669"/>
    <property type="project" value="TreeGrafter"/>
</dbReference>
<dbReference type="Gene3D" id="3.40.640.10">
    <property type="entry name" value="Type I PLP-dependent aspartate aminotransferase-like (Major domain)"/>
    <property type="match status" value="1"/>
</dbReference>
<dbReference type="SUPFAM" id="SSF53383">
    <property type="entry name" value="PLP-dependent transferases"/>
    <property type="match status" value="1"/>
</dbReference>
<dbReference type="InterPro" id="IPR005814">
    <property type="entry name" value="Aminotrans_3"/>
</dbReference>
<keyword evidence="3 6" id="KW-0808">Transferase</keyword>
<protein>
    <submittedName>
        <fullName evidence="6">Aspartate aminotransferase family protein</fullName>
    </submittedName>
</protein>
<dbReference type="PIRSF" id="PIRSF000521">
    <property type="entry name" value="Transaminase_4ab_Lys_Orn"/>
    <property type="match status" value="1"/>
</dbReference>
<evidence type="ECO:0000256" key="2">
    <source>
        <dbReference type="ARBA" id="ARBA00022576"/>
    </source>
</evidence>
<reference evidence="6 7" key="1">
    <citation type="journal article" date="2019" name="Int. J. Syst. Evol. Microbiol.">
        <title>Streptomyces cadmiisoli sp. nov., a novel actinomycete isolated from cadmium-contaminated soil.</title>
        <authorList>
            <person name="Li K."/>
            <person name="Tang X."/>
            <person name="Zhao J."/>
            <person name="Guo Y."/>
            <person name="Tang Y."/>
            <person name="Gao J."/>
        </authorList>
    </citation>
    <scope>NUCLEOTIDE SEQUENCE [LARGE SCALE GENOMIC DNA]</scope>
    <source>
        <strain evidence="6 7">ZFG47</strain>
    </source>
</reference>
<dbReference type="Gene3D" id="3.90.1150.10">
    <property type="entry name" value="Aspartate Aminotransferase, domain 1"/>
    <property type="match status" value="1"/>
</dbReference>
<dbReference type="InterPro" id="IPR015421">
    <property type="entry name" value="PyrdxlP-dep_Trfase_major"/>
</dbReference>
<dbReference type="InterPro" id="IPR049704">
    <property type="entry name" value="Aminotrans_3_PPA_site"/>
</dbReference>
<evidence type="ECO:0000256" key="5">
    <source>
        <dbReference type="RuleBase" id="RU003560"/>
    </source>
</evidence>
<gene>
    <name evidence="6" type="ORF">DN051_36185</name>
</gene>
<dbReference type="FunFam" id="3.40.640.10:FF:000014">
    <property type="entry name" value="Adenosylmethionine-8-amino-7-oxononanoate aminotransferase, probable"/>
    <property type="match status" value="1"/>
</dbReference>
<sequence length="430" mass="45843">MFEPHTLPHVVSEPHVIVRGEGVRVWDSEGRSYIDAMSSMLCANLGYSESRLIEAAAQQMARLPFYASFGHRTADVPLALADDLAEIAPIPMGRTFFANSGAEANDSAFKIAWYYHACLGRTGRTKIISHENAYHGTTVAAGSATGIEPIHRGFGLPLPSFLKVPCPDPRTSEGLDDEQFTDYLIARLELLIEAEGADTIAAFIGEPILGAGGIIVPPPGYYGRVQDVLARHDILFIADEVITGFGRTGSMFATTEFGLSPDMITLAKGLSSAYLPISAVMVSDRVVEAIANGSNAVGAFGHGFTYSGHPVAAAVARETLAVLTERNIPQHVRDLAPVLAEGLGEYWNVKGVTDVRGHGFLRAVTFDPVAFGMEEGEIGATLAARAADNGVLVRAVGDSIGFAPPLISTRAELSEMLDRFAAAYRSVPVR</sequence>
<evidence type="ECO:0000256" key="1">
    <source>
        <dbReference type="ARBA" id="ARBA00008954"/>
    </source>
</evidence>
<dbReference type="Proteomes" id="UP000249616">
    <property type="component" value="Chromosome"/>
</dbReference>
<dbReference type="PROSITE" id="PS00600">
    <property type="entry name" value="AA_TRANSFER_CLASS_3"/>
    <property type="match status" value="1"/>
</dbReference>
<evidence type="ECO:0000256" key="4">
    <source>
        <dbReference type="ARBA" id="ARBA00022898"/>
    </source>
</evidence>
<evidence type="ECO:0000313" key="7">
    <source>
        <dbReference type="Proteomes" id="UP000249616"/>
    </source>
</evidence>
<dbReference type="EMBL" id="CP030073">
    <property type="protein sequence ID" value="AWW42870.1"/>
    <property type="molecule type" value="Genomic_DNA"/>
</dbReference>
<dbReference type="AlphaFoldDB" id="A0A2Z4JD37"/>